<evidence type="ECO:0000256" key="1">
    <source>
        <dbReference type="ARBA" id="ARBA00022448"/>
    </source>
</evidence>
<dbReference type="Gene3D" id="3.40.50.300">
    <property type="entry name" value="P-loop containing nucleotide triphosphate hydrolases"/>
    <property type="match status" value="1"/>
</dbReference>
<proteinExistence type="predicted"/>
<dbReference type="Pfam" id="PF08402">
    <property type="entry name" value="TOBE_2"/>
    <property type="match status" value="1"/>
</dbReference>
<keyword evidence="3" id="KW-0067">ATP-binding</keyword>
<evidence type="ECO:0000256" key="3">
    <source>
        <dbReference type="ARBA" id="ARBA00022840"/>
    </source>
</evidence>
<dbReference type="EMBL" id="MWPS01000005">
    <property type="protein sequence ID" value="OPG17326.1"/>
    <property type="molecule type" value="Genomic_DNA"/>
</dbReference>
<dbReference type="InterPro" id="IPR008995">
    <property type="entry name" value="Mo/tungstate-bd_C_term_dom"/>
</dbReference>
<sequence length="398" mass="45050">MWGRKNAVDAVHFYDVTKQYGTQWALQEVTFTVQANEFLVIVGPSGCGKSSILRMIAGLEQPTSGTIQIAGLNAKDTTPGERKIGMVFQNYALYPHLTVFENLAFPLRATRMQKMLIRKRVEEVAKLLELEEMLTKRPGALSGGQKQRVALGRALVRQPDLFLMDEPLSNLDAVLREKMRVDLRHLHELSRVATIYVTHDQVEAMTMSDRILVMQKGRIEQIGTPHEVYHRPATLFVGRFFGSPPMNALNVTILVRSGRVELGSINHDDTIPVLLPTELGIDRLPQNGSTFWLGFRPEVIKVLRGEGIQILVTVTHLETLGARTHVHATWGKDALVYFIEHGECAPKRNERVWITVPYEAFHWFDEHQQRLDIDLSEQTHLSPQRSRRILTAVNGSEA</sequence>
<dbReference type="CDD" id="cd03301">
    <property type="entry name" value="ABC_MalK_N"/>
    <property type="match status" value="1"/>
</dbReference>
<evidence type="ECO:0000259" key="4">
    <source>
        <dbReference type="PROSITE" id="PS50893"/>
    </source>
</evidence>
<dbReference type="GO" id="GO:0016887">
    <property type="term" value="F:ATP hydrolysis activity"/>
    <property type="evidence" value="ECO:0007669"/>
    <property type="project" value="InterPro"/>
</dbReference>
<keyword evidence="1" id="KW-0813">Transport</keyword>
<dbReference type="InterPro" id="IPR027417">
    <property type="entry name" value="P-loop_NTPase"/>
</dbReference>
<dbReference type="AlphaFoldDB" id="A0A1V4EWL1"/>
<gene>
    <name evidence="5" type="ORF">B2M26_02135</name>
</gene>
<dbReference type="GO" id="GO:0005524">
    <property type="term" value="F:ATP binding"/>
    <property type="evidence" value="ECO:0007669"/>
    <property type="project" value="UniProtKB-KW"/>
</dbReference>
<dbReference type="InterPro" id="IPR003593">
    <property type="entry name" value="AAA+_ATPase"/>
</dbReference>
<protein>
    <recommendedName>
        <fullName evidence="4">ABC transporter domain-containing protein</fullName>
    </recommendedName>
</protein>
<keyword evidence="2" id="KW-0547">Nucleotide-binding</keyword>
<dbReference type="PROSITE" id="PS00211">
    <property type="entry name" value="ABC_TRANSPORTER_1"/>
    <property type="match status" value="1"/>
</dbReference>
<dbReference type="FunFam" id="3.40.50.300:FF:000042">
    <property type="entry name" value="Maltose/maltodextrin ABC transporter, ATP-binding protein"/>
    <property type="match status" value="1"/>
</dbReference>
<dbReference type="Proteomes" id="UP000190229">
    <property type="component" value="Unassembled WGS sequence"/>
</dbReference>
<dbReference type="InterPro" id="IPR047641">
    <property type="entry name" value="ABC_transpr_MalK/UgpC-like"/>
</dbReference>
<feature type="domain" description="ABC transporter" evidence="4">
    <location>
        <begin position="11"/>
        <end position="241"/>
    </location>
</feature>
<dbReference type="PANTHER" id="PTHR43875">
    <property type="entry name" value="MALTODEXTRIN IMPORT ATP-BINDING PROTEIN MSMX"/>
    <property type="match status" value="1"/>
</dbReference>
<dbReference type="InterPro" id="IPR017871">
    <property type="entry name" value="ABC_transporter-like_CS"/>
</dbReference>
<evidence type="ECO:0000313" key="5">
    <source>
        <dbReference type="EMBL" id="OPG17326.1"/>
    </source>
</evidence>
<evidence type="ECO:0000313" key="6">
    <source>
        <dbReference type="Proteomes" id="UP000190229"/>
    </source>
</evidence>
<dbReference type="GO" id="GO:0140359">
    <property type="term" value="F:ABC-type transporter activity"/>
    <property type="evidence" value="ECO:0007669"/>
    <property type="project" value="InterPro"/>
</dbReference>
<dbReference type="Gene3D" id="2.40.50.140">
    <property type="entry name" value="Nucleic acid-binding proteins"/>
    <property type="match status" value="1"/>
</dbReference>
<comment type="caution">
    <text evidence="5">The sequence shown here is derived from an EMBL/GenBank/DDBJ whole genome shotgun (WGS) entry which is preliminary data.</text>
</comment>
<dbReference type="InterPro" id="IPR012340">
    <property type="entry name" value="NA-bd_OB-fold"/>
</dbReference>
<dbReference type="SMART" id="SM00382">
    <property type="entry name" value="AAA"/>
    <property type="match status" value="1"/>
</dbReference>
<dbReference type="Pfam" id="PF00005">
    <property type="entry name" value="ABC_tran"/>
    <property type="match status" value="1"/>
</dbReference>
<dbReference type="Gene3D" id="2.40.50.100">
    <property type="match status" value="1"/>
</dbReference>
<dbReference type="PROSITE" id="PS50893">
    <property type="entry name" value="ABC_TRANSPORTER_2"/>
    <property type="match status" value="1"/>
</dbReference>
<organism evidence="5 6">
    <name type="scientific">Ferroacidibacillus organovorans</name>
    <dbReference type="NCBI Taxonomy" id="1765683"/>
    <lineage>
        <taxon>Bacteria</taxon>
        <taxon>Bacillati</taxon>
        <taxon>Bacillota</taxon>
        <taxon>Bacilli</taxon>
        <taxon>Bacillales</taxon>
        <taxon>Alicyclobacillaceae</taxon>
        <taxon>Ferroacidibacillus</taxon>
    </lineage>
</organism>
<evidence type="ECO:0000256" key="2">
    <source>
        <dbReference type="ARBA" id="ARBA00022741"/>
    </source>
</evidence>
<dbReference type="SUPFAM" id="SSF52540">
    <property type="entry name" value="P-loop containing nucleoside triphosphate hydrolases"/>
    <property type="match status" value="1"/>
</dbReference>
<accession>A0A1V4EWL1</accession>
<name>A0A1V4EWL1_9BACL</name>
<dbReference type="InterPro" id="IPR013611">
    <property type="entry name" value="Transp-assoc_OB_typ2"/>
</dbReference>
<dbReference type="InterPro" id="IPR003439">
    <property type="entry name" value="ABC_transporter-like_ATP-bd"/>
</dbReference>
<dbReference type="GO" id="GO:0008643">
    <property type="term" value="P:carbohydrate transport"/>
    <property type="evidence" value="ECO:0007669"/>
    <property type="project" value="InterPro"/>
</dbReference>
<keyword evidence="6" id="KW-1185">Reference proteome</keyword>
<dbReference type="SUPFAM" id="SSF50331">
    <property type="entry name" value="MOP-like"/>
    <property type="match status" value="1"/>
</dbReference>
<dbReference type="PANTHER" id="PTHR43875:SF1">
    <property type="entry name" value="OSMOPROTECTIVE COMPOUNDS UPTAKE ATP-BINDING PROTEIN GGTA"/>
    <property type="match status" value="1"/>
</dbReference>
<dbReference type="GO" id="GO:0055052">
    <property type="term" value="C:ATP-binding cassette (ABC) transporter complex, substrate-binding subunit-containing"/>
    <property type="evidence" value="ECO:0007669"/>
    <property type="project" value="TreeGrafter"/>
</dbReference>
<reference evidence="5 6" key="1">
    <citation type="submission" date="2017-02" db="EMBL/GenBank/DDBJ databases">
        <title>Draft genome of Acidibacillus ferrooxidans Huett2.</title>
        <authorList>
            <person name="Schopf S."/>
        </authorList>
    </citation>
    <scope>NUCLEOTIDE SEQUENCE [LARGE SCALE GENOMIC DNA]</scope>
    <source>
        <strain evidence="5 6">Huett2</strain>
    </source>
</reference>
<dbReference type="InterPro" id="IPR015855">
    <property type="entry name" value="ABC_transpr_MalK-like"/>
</dbReference>